<reference evidence="1 2" key="2">
    <citation type="submission" date="2018-11" db="EMBL/GenBank/DDBJ databases">
        <authorList>
            <consortium name="Pathogen Informatics"/>
        </authorList>
    </citation>
    <scope>NUCLEOTIDE SEQUENCE [LARGE SCALE GENOMIC DNA]</scope>
    <source>
        <strain evidence="1 2">NST_G2</strain>
    </source>
</reference>
<dbReference type="SUPFAM" id="SSF56672">
    <property type="entry name" value="DNA/RNA polymerases"/>
    <property type="match status" value="1"/>
</dbReference>
<keyword evidence="2" id="KW-1185">Reference proteome</keyword>
<dbReference type="Proteomes" id="UP000275846">
    <property type="component" value="Unassembled WGS sequence"/>
</dbReference>
<dbReference type="WBParaSite" id="SSLN_0001978201-mRNA-1">
    <property type="protein sequence ID" value="SSLN_0001978201-mRNA-1"/>
    <property type="gene ID" value="SSLN_0001978201"/>
</dbReference>
<proteinExistence type="predicted"/>
<organism evidence="3">
    <name type="scientific">Schistocephalus solidus</name>
    <name type="common">Tapeworm</name>
    <dbReference type="NCBI Taxonomy" id="70667"/>
    <lineage>
        <taxon>Eukaryota</taxon>
        <taxon>Metazoa</taxon>
        <taxon>Spiralia</taxon>
        <taxon>Lophotrochozoa</taxon>
        <taxon>Platyhelminthes</taxon>
        <taxon>Cestoda</taxon>
        <taxon>Eucestoda</taxon>
        <taxon>Diphyllobothriidea</taxon>
        <taxon>Diphyllobothriidae</taxon>
        <taxon>Schistocephalus</taxon>
    </lineage>
</organism>
<accession>A0A183TRG1</accession>
<evidence type="ECO:0000313" key="1">
    <source>
        <dbReference type="EMBL" id="VDM05445.1"/>
    </source>
</evidence>
<name>A0A183TRG1_SCHSO</name>
<dbReference type="EMBL" id="UYSU01046128">
    <property type="protein sequence ID" value="VDM05445.1"/>
    <property type="molecule type" value="Genomic_DNA"/>
</dbReference>
<evidence type="ECO:0000313" key="2">
    <source>
        <dbReference type="Proteomes" id="UP000275846"/>
    </source>
</evidence>
<gene>
    <name evidence="1" type="ORF">SSLN_LOCUS19059</name>
</gene>
<sequence length="97" mass="11465">MENIIKKAVMHYLEQYYLLSDPQHVFRSGMSCLTNSLFLLQRWTKARAECKTVHAICIDFKKAFENVPHRCLRHKLRSVGVTGNLPRRIQNFWTGWS</sequence>
<reference evidence="3" key="1">
    <citation type="submission" date="2016-06" db="UniProtKB">
        <authorList>
            <consortium name="WormBaseParasite"/>
        </authorList>
    </citation>
    <scope>IDENTIFICATION</scope>
</reference>
<protein>
    <submittedName>
        <fullName evidence="3">Reverse transcriptase domain-containing protein</fullName>
    </submittedName>
</protein>
<evidence type="ECO:0000313" key="3">
    <source>
        <dbReference type="WBParaSite" id="SSLN_0001978201-mRNA-1"/>
    </source>
</evidence>
<dbReference type="AlphaFoldDB" id="A0A183TRG1"/>
<dbReference type="PANTHER" id="PTHR19446">
    <property type="entry name" value="REVERSE TRANSCRIPTASES"/>
    <property type="match status" value="1"/>
</dbReference>
<dbReference type="OrthoDB" id="6144369at2759"/>
<dbReference type="InterPro" id="IPR043502">
    <property type="entry name" value="DNA/RNA_pol_sf"/>
</dbReference>